<organism evidence="2 3">
    <name type="scientific">Tanacetum coccineum</name>
    <dbReference type="NCBI Taxonomy" id="301880"/>
    <lineage>
        <taxon>Eukaryota</taxon>
        <taxon>Viridiplantae</taxon>
        <taxon>Streptophyta</taxon>
        <taxon>Embryophyta</taxon>
        <taxon>Tracheophyta</taxon>
        <taxon>Spermatophyta</taxon>
        <taxon>Magnoliopsida</taxon>
        <taxon>eudicotyledons</taxon>
        <taxon>Gunneridae</taxon>
        <taxon>Pentapetalae</taxon>
        <taxon>asterids</taxon>
        <taxon>campanulids</taxon>
        <taxon>Asterales</taxon>
        <taxon>Asteraceae</taxon>
        <taxon>Asteroideae</taxon>
        <taxon>Anthemideae</taxon>
        <taxon>Anthemidinae</taxon>
        <taxon>Tanacetum</taxon>
    </lineage>
</organism>
<dbReference type="Proteomes" id="UP001151760">
    <property type="component" value="Unassembled WGS sequence"/>
</dbReference>
<sequence length="106" mass="12209">MTNERTQDILNKSKRNHNANSKKKDGFIQLEINVDRRGVNEDDNDLKVDVKVRFTEWEEEERKGDEMDLMVVRKEGGVESSVGWRWWVMAKGGVVGGEMVGWVGEV</sequence>
<feature type="compositionally biased region" description="Polar residues" evidence="1">
    <location>
        <begin position="1"/>
        <end position="10"/>
    </location>
</feature>
<evidence type="ECO:0000313" key="3">
    <source>
        <dbReference type="Proteomes" id="UP001151760"/>
    </source>
</evidence>
<gene>
    <name evidence="2" type="ORF">Tco_0725481</name>
</gene>
<name>A0ABQ4YD11_9ASTR</name>
<reference evidence="2" key="1">
    <citation type="journal article" date="2022" name="Int. J. Mol. Sci.">
        <title>Draft Genome of Tanacetum Coccineum: Genomic Comparison of Closely Related Tanacetum-Family Plants.</title>
        <authorList>
            <person name="Yamashiro T."/>
            <person name="Shiraishi A."/>
            <person name="Nakayama K."/>
            <person name="Satake H."/>
        </authorList>
    </citation>
    <scope>NUCLEOTIDE SEQUENCE</scope>
</reference>
<dbReference type="EMBL" id="BQNB010010315">
    <property type="protein sequence ID" value="GJS75600.1"/>
    <property type="molecule type" value="Genomic_DNA"/>
</dbReference>
<evidence type="ECO:0000256" key="1">
    <source>
        <dbReference type="SAM" id="MobiDB-lite"/>
    </source>
</evidence>
<reference evidence="2" key="2">
    <citation type="submission" date="2022-01" db="EMBL/GenBank/DDBJ databases">
        <authorList>
            <person name="Yamashiro T."/>
            <person name="Shiraishi A."/>
            <person name="Satake H."/>
            <person name="Nakayama K."/>
        </authorList>
    </citation>
    <scope>NUCLEOTIDE SEQUENCE</scope>
</reference>
<accession>A0ABQ4YD11</accession>
<feature type="compositionally biased region" description="Basic residues" evidence="1">
    <location>
        <begin position="12"/>
        <end position="21"/>
    </location>
</feature>
<keyword evidence="3" id="KW-1185">Reference proteome</keyword>
<protein>
    <submittedName>
        <fullName evidence="2">Uncharacterized protein</fullName>
    </submittedName>
</protein>
<feature type="region of interest" description="Disordered" evidence="1">
    <location>
        <begin position="1"/>
        <end position="24"/>
    </location>
</feature>
<proteinExistence type="predicted"/>
<comment type="caution">
    <text evidence="2">The sequence shown here is derived from an EMBL/GenBank/DDBJ whole genome shotgun (WGS) entry which is preliminary data.</text>
</comment>
<evidence type="ECO:0000313" key="2">
    <source>
        <dbReference type="EMBL" id="GJS75600.1"/>
    </source>
</evidence>